<dbReference type="OrthoDB" id="3561481at2759"/>
<accession>A0A3D8RMT6</accession>
<feature type="compositionally biased region" description="Polar residues" evidence="2">
    <location>
        <begin position="71"/>
        <end position="96"/>
    </location>
</feature>
<proteinExistence type="predicted"/>
<dbReference type="EMBL" id="PDLM01000006">
    <property type="protein sequence ID" value="RDW75353.1"/>
    <property type="molecule type" value="Genomic_DNA"/>
</dbReference>
<keyword evidence="3" id="KW-0812">Transmembrane</keyword>
<feature type="region of interest" description="Disordered" evidence="2">
    <location>
        <begin position="32"/>
        <end position="96"/>
    </location>
</feature>
<keyword evidence="1" id="KW-0175">Coiled coil</keyword>
<feature type="compositionally biased region" description="Low complexity" evidence="2">
    <location>
        <begin position="52"/>
        <end position="61"/>
    </location>
</feature>
<evidence type="ECO:0000256" key="3">
    <source>
        <dbReference type="SAM" id="Phobius"/>
    </source>
</evidence>
<comment type="caution">
    <text evidence="4">The sequence shown here is derived from an EMBL/GenBank/DDBJ whole genome shotgun (WGS) entry which is preliminary data.</text>
</comment>
<keyword evidence="5" id="KW-1185">Reference proteome</keyword>
<evidence type="ECO:0000313" key="4">
    <source>
        <dbReference type="EMBL" id="RDW75353.1"/>
    </source>
</evidence>
<dbReference type="Proteomes" id="UP000256645">
    <property type="component" value="Unassembled WGS sequence"/>
</dbReference>
<evidence type="ECO:0000313" key="5">
    <source>
        <dbReference type="Proteomes" id="UP000256645"/>
    </source>
</evidence>
<feature type="compositionally biased region" description="Low complexity" evidence="2">
    <location>
        <begin position="35"/>
        <end position="44"/>
    </location>
</feature>
<evidence type="ECO:0000256" key="1">
    <source>
        <dbReference type="SAM" id="Coils"/>
    </source>
</evidence>
<name>A0A3D8RMT6_9HELO</name>
<dbReference type="AlphaFoldDB" id="A0A3D8RMT6"/>
<feature type="coiled-coil region" evidence="1">
    <location>
        <begin position="102"/>
        <end position="129"/>
    </location>
</feature>
<feature type="transmembrane region" description="Helical" evidence="3">
    <location>
        <begin position="179"/>
        <end position="200"/>
    </location>
</feature>
<gene>
    <name evidence="4" type="ORF">BP6252_06495</name>
</gene>
<protein>
    <submittedName>
        <fullName evidence="4">Uncharacterized protein</fullName>
    </submittedName>
</protein>
<keyword evidence="3" id="KW-0472">Membrane</keyword>
<sequence>MSPQRYAPIPQREEPIVLESIHSSGYNYNSGIPNSVSCASAPSIPSSPPPSFHSSQSIPSSPGTPRPTDHGASSINGLWNAVQSGDSDGTAVSSGRDSSLELALLRNRMDRLEESLGRLLLEKGRQERTTGSDGGHSNCCVTFRDPHDEAYTNASSNCCVTFSSPHDPRHDHERRAKRAVVFVIIITALVSFTIITVKYFESRRYIAKVCGPNCQA</sequence>
<evidence type="ECO:0000256" key="2">
    <source>
        <dbReference type="SAM" id="MobiDB-lite"/>
    </source>
</evidence>
<reference evidence="4 5" key="1">
    <citation type="journal article" date="2018" name="IMA Fungus">
        <title>IMA Genome-F 9: Draft genome sequence of Annulohypoxylon stygium, Aspergillus mulundensis, Berkeleyomyces basicola (syn. Thielaviopsis basicola), Ceratocystis smalleyi, two Cercospora beticola strains, Coleophoma cylindrospora, Fusarium fracticaudum, Phialophora cf. hyalina, and Morchella septimelata.</title>
        <authorList>
            <person name="Wingfield B.D."/>
            <person name="Bills G.F."/>
            <person name="Dong Y."/>
            <person name="Huang W."/>
            <person name="Nel W.J."/>
            <person name="Swalarsk-Parry B.S."/>
            <person name="Vaghefi N."/>
            <person name="Wilken P.M."/>
            <person name="An Z."/>
            <person name="de Beer Z.W."/>
            <person name="De Vos L."/>
            <person name="Chen L."/>
            <person name="Duong T.A."/>
            <person name="Gao Y."/>
            <person name="Hammerbacher A."/>
            <person name="Kikkert J.R."/>
            <person name="Li Y."/>
            <person name="Li H."/>
            <person name="Li K."/>
            <person name="Li Q."/>
            <person name="Liu X."/>
            <person name="Ma X."/>
            <person name="Naidoo K."/>
            <person name="Pethybridge S.J."/>
            <person name="Sun J."/>
            <person name="Steenkamp E.T."/>
            <person name="van der Nest M.A."/>
            <person name="van Wyk S."/>
            <person name="Wingfield M.J."/>
            <person name="Xiong C."/>
            <person name="Yue Q."/>
            <person name="Zhang X."/>
        </authorList>
    </citation>
    <scope>NUCLEOTIDE SEQUENCE [LARGE SCALE GENOMIC DNA]</scope>
    <source>
        <strain evidence="4 5">BP6252</strain>
    </source>
</reference>
<keyword evidence="3" id="KW-1133">Transmembrane helix</keyword>
<organism evidence="4 5">
    <name type="scientific">Coleophoma cylindrospora</name>
    <dbReference type="NCBI Taxonomy" id="1849047"/>
    <lineage>
        <taxon>Eukaryota</taxon>
        <taxon>Fungi</taxon>
        <taxon>Dikarya</taxon>
        <taxon>Ascomycota</taxon>
        <taxon>Pezizomycotina</taxon>
        <taxon>Leotiomycetes</taxon>
        <taxon>Helotiales</taxon>
        <taxon>Dermateaceae</taxon>
        <taxon>Coleophoma</taxon>
    </lineage>
</organism>